<feature type="compositionally biased region" description="Basic and acidic residues" evidence="1">
    <location>
        <begin position="117"/>
        <end position="127"/>
    </location>
</feature>
<reference evidence="3" key="1">
    <citation type="submission" date="2021-12" db="EMBL/GenBank/DDBJ databases">
        <authorList>
            <person name="King R."/>
        </authorList>
    </citation>
    <scope>NUCLEOTIDE SEQUENCE</scope>
</reference>
<dbReference type="PANTHER" id="PTHR33053">
    <property type="entry name" value="PROTEIN, PUTATIVE-RELATED"/>
    <property type="match status" value="1"/>
</dbReference>
<accession>A0A9P0AQD1</accession>
<name>A0A9P0AQD1_BRAAE</name>
<dbReference type="AlphaFoldDB" id="A0A9P0AQD1"/>
<feature type="domain" description="DUF4806" evidence="2">
    <location>
        <begin position="518"/>
        <end position="593"/>
    </location>
</feature>
<evidence type="ECO:0000313" key="3">
    <source>
        <dbReference type="EMBL" id="CAH0546592.1"/>
    </source>
</evidence>
<organism evidence="3 4">
    <name type="scientific">Brassicogethes aeneus</name>
    <name type="common">Rape pollen beetle</name>
    <name type="synonym">Meligethes aeneus</name>
    <dbReference type="NCBI Taxonomy" id="1431903"/>
    <lineage>
        <taxon>Eukaryota</taxon>
        <taxon>Metazoa</taxon>
        <taxon>Ecdysozoa</taxon>
        <taxon>Arthropoda</taxon>
        <taxon>Hexapoda</taxon>
        <taxon>Insecta</taxon>
        <taxon>Pterygota</taxon>
        <taxon>Neoptera</taxon>
        <taxon>Endopterygota</taxon>
        <taxon>Coleoptera</taxon>
        <taxon>Polyphaga</taxon>
        <taxon>Cucujiformia</taxon>
        <taxon>Nitidulidae</taxon>
        <taxon>Meligethinae</taxon>
        <taxon>Brassicogethes</taxon>
    </lineage>
</organism>
<feature type="compositionally biased region" description="Low complexity" evidence="1">
    <location>
        <begin position="88"/>
        <end position="103"/>
    </location>
</feature>
<evidence type="ECO:0000259" key="2">
    <source>
        <dbReference type="Pfam" id="PF16064"/>
    </source>
</evidence>
<evidence type="ECO:0000313" key="4">
    <source>
        <dbReference type="Proteomes" id="UP001154078"/>
    </source>
</evidence>
<feature type="non-terminal residue" evidence="3">
    <location>
        <position position="1"/>
    </location>
</feature>
<proteinExistence type="predicted"/>
<feature type="region of interest" description="Disordered" evidence="1">
    <location>
        <begin position="53"/>
        <end position="127"/>
    </location>
</feature>
<dbReference type="Proteomes" id="UP001154078">
    <property type="component" value="Chromosome 1"/>
</dbReference>
<sequence>IKKRKYSRSYSYKILARERAEYLKLAKIDSIASTSHSIMETVSLKGDNHKYEDIVGNKNDNDIDSDSSNNDSDIDSESINNDRDIDSDFSNNDSDIGSYIDSDSSIHDSNSDCNLDGSDKSDMENIEGNNRKLPKELSQLHVALDHKCNPKDFLINWAIKNNITHSALSEILKWLSTKPDLNNIPTDARTLLKTPKKNNIQNHKKGDFFYFGLENNLISIHKDYPKLSIMRLNFNIDGLPIQKSTKTAFWPILCNIENVEKVFVVAIFCGQSKPVLEEFFEEFVEEMLKLKDGLQTKSGVVKINIRSFICDAPAKSFVKNIKNHNGNYYLVEFPEEFQDGQIPMAIIPKTWLLGNSHCLWPNFKNEKDKIKAIINKNPPEKDSDRCKILIKYKTDSYNKAVEKLKKMEKVYVSQLSQSDSDNETLKRPKKPNKKYVHIDSDSDDALPSIPPVPSVVQSPIRQRILDDNFRLERLEAMLVKINLKQDKILEEIEDLKFKVCGNTVNTEMECYESFSLMTTHEELKNFNEKLGETVFFSNMCSKLRLIGGKDVVDSTRRILSKILSNSLAKQYNWKGKGAKSPFVTYNNIVNLIIGSLRLNNLTKDASTTEVESVIKGWLRTAGDREGGRRQRDSSLPQK</sequence>
<gene>
    <name evidence="3" type="ORF">MELIAE_LOCUS719</name>
</gene>
<keyword evidence="4" id="KW-1185">Reference proteome</keyword>
<dbReference type="PANTHER" id="PTHR33053:SF24">
    <property type="entry name" value="TRANSPOSASE DOMAIN-CONTAINING PROTEIN"/>
    <property type="match status" value="1"/>
</dbReference>
<dbReference type="Pfam" id="PF16064">
    <property type="entry name" value="DUF4806"/>
    <property type="match status" value="1"/>
</dbReference>
<dbReference type="EMBL" id="OV121132">
    <property type="protein sequence ID" value="CAH0546592.1"/>
    <property type="molecule type" value="Genomic_DNA"/>
</dbReference>
<protein>
    <recommendedName>
        <fullName evidence="2">DUF4806 domain-containing protein</fullName>
    </recommendedName>
</protein>
<dbReference type="InterPro" id="IPR032071">
    <property type="entry name" value="DUF4806"/>
</dbReference>
<dbReference type="OrthoDB" id="10053513at2759"/>
<evidence type="ECO:0000256" key="1">
    <source>
        <dbReference type="SAM" id="MobiDB-lite"/>
    </source>
</evidence>